<dbReference type="PANTHER" id="PTHR43844:SF1">
    <property type="entry name" value="METHIONINE SYNTHASE"/>
    <property type="match status" value="1"/>
</dbReference>
<dbReference type="GO" id="GO:0009086">
    <property type="term" value="P:methionine biosynthetic process"/>
    <property type="evidence" value="ECO:0007669"/>
    <property type="project" value="InterPro"/>
</dbReference>
<dbReference type="CDD" id="cd03311">
    <property type="entry name" value="CIMS_C_terminal_like"/>
    <property type="match status" value="1"/>
</dbReference>
<name>A0A381XQC9_9ZZZZ</name>
<evidence type="ECO:0000259" key="1">
    <source>
        <dbReference type="Pfam" id="PF01717"/>
    </source>
</evidence>
<dbReference type="GO" id="GO:0003871">
    <property type="term" value="F:5-methyltetrahydropteroyltriglutamate-homocysteine S-methyltransferase activity"/>
    <property type="evidence" value="ECO:0007669"/>
    <property type="project" value="InterPro"/>
</dbReference>
<reference evidence="2" key="1">
    <citation type="submission" date="2018-05" db="EMBL/GenBank/DDBJ databases">
        <authorList>
            <person name="Lanie J.A."/>
            <person name="Ng W.-L."/>
            <person name="Kazmierczak K.M."/>
            <person name="Andrzejewski T.M."/>
            <person name="Davidsen T.M."/>
            <person name="Wayne K.J."/>
            <person name="Tettelin H."/>
            <person name="Glass J.I."/>
            <person name="Rusch D."/>
            <person name="Podicherti R."/>
            <person name="Tsui H.-C.T."/>
            <person name="Winkler M.E."/>
        </authorList>
    </citation>
    <scope>NUCLEOTIDE SEQUENCE</scope>
</reference>
<dbReference type="Gene3D" id="3.20.20.210">
    <property type="match status" value="1"/>
</dbReference>
<dbReference type="EMBL" id="UINC01015838">
    <property type="protein sequence ID" value="SVA66397.1"/>
    <property type="molecule type" value="Genomic_DNA"/>
</dbReference>
<dbReference type="GO" id="GO:0008270">
    <property type="term" value="F:zinc ion binding"/>
    <property type="evidence" value="ECO:0007669"/>
    <property type="project" value="InterPro"/>
</dbReference>
<evidence type="ECO:0000313" key="2">
    <source>
        <dbReference type="EMBL" id="SVA66397.1"/>
    </source>
</evidence>
<dbReference type="Pfam" id="PF01717">
    <property type="entry name" value="Meth_synt_2"/>
    <property type="match status" value="1"/>
</dbReference>
<gene>
    <name evidence="2" type="ORF">METZ01_LOCUS119251</name>
</gene>
<dbReference type="AlphaFoldDB" id="A0A381XQC9"/>
<sequence>MTHQPNKHIFRAEHVGSFVRPEKLITAARSHRAGTLTDDDFREIQDRCIVEIVNFQEEIGMPSITDGEYRRAVWSGGVISALEGMGVRNEGTLSFKNANRDVFIPPSPYAETKLDRKHPIVADDFSYLKSLNPQGVPKVTIASPPVMHFFLGDGSFSKDVYPDRDAYFADLASIYRDEIADLAAAGCTYVQLDDTALPCNCDVSARDAVRARGEDPEILTEAYISVINEAISGRPENMTIGLHMCRGNLKGMWMGDGGYEPIAEKLFNNLNVDTYFMEYDTERSGDFVPLSHLPKGKLVVLGLISTKLPKLENRASINTRIEEAAKYTPLDQLSLSPQCGFSSGGGDGQVIDMTDTLRKLKLVVEIAEEVWGET</sequence>
<proteinExistence type="predicted"/>
<accession>A0A381XQC9</accession>
<protein>
    <recommendedName>
        <fullName evidence="1">Cobalamin-independent methionine synthase MetE C-terminal/archaeal domain-containing protein</fullName>
    </recommendedName>
</protein>
<dbReference type="InterPro" id="IPR038071">
    <property type="entry name" value="UROD/MetE-like_sf"/>
</dbReference>
<feature type="domain" description="Cobalamin-independent methionine synthase MetE C-terminal/archaeal" evidence="1">
    <location>
        <begin position="14"/>
        <end position="367"/>
    </location>
</feature>
<organism evidence="2">
    <name type="scientific">marine metagenome</name>
    <dbReference type="NCBI Taxonomy" id="408172"/>
    <lineage>
        <taxon>unclassified sequences</taxon>
        <taxon>metagenomes</taxon>
        <taxon>ecological metagenomes</taxon>
    </lineage>
</organism>
<dbReference type="InterPro" id="IPR002629">
    <property type="entry name" value="Met_Synth_C/arc"/>
</dbReference>
<dbReference type="PANTHER" id="PTHR43844">
    <property type="entry name" value="METHIONINE SYNTHASE"/>
    <property type="match status" value="1"/>
</dbReference>
<dbReference type="SUPFAM" id="SSF51726">
    <property type="entry name" value="UROD/MetE-like"/>
    <property type="match status" value="1"/>
</dbReference>
<dbReference type="NCBIfam" id="NF005085">
    <property type="entry name" value="PRK06520.1"/>
    <property type="match status" value="1"/>
</dbReference>